<dbReference type="AlphaFoldDB" id="A6JUI4"/>
<accession>A6JUI4</accession>
<dbReference type="EMBL" id="CH474001">
    <property type="protein sequence ID" value="EDL93113.1"/>
    <property type="molecule type" value="Genomic_DNA"/>
</dbReference>
<evidence type="ECO:0000313" key="2">
    <source>
        <dbReference type="EMBL" id="EDL93113.1"/>
    </source>
</evidence>
<organism evidence="2 3">
    <name type="scientific">Rattus norvegicus</name>
    <name type="common">Rat</name>
    <dbReference type="NCBI Taxonomy" id="10116"/>
    <lineage>
        <taxon>Eukaryota</taxon>
        <taxon>Metazoa</taxon>
        <taxon>Chordata</taxon>
        <taxon>Craniata</taxon>
        <taxon>Vertebrata</taxon>
        <taxon>Euteleostomi</taxon>
        <taxon>Mammalia</taxon>
        <taxon>Eutheria</taxon>
        <taxon>Euarchontoglires</taxon>
        <taxon>Glires</taxon>
        <taxon>Rodentia</taxon>
        <taxon>Myomorpha</taxon>
        <taxon>Muroidea</taxon>
        <taxon>Muridae</taxon>
        <taxon>Murinae</taxon>
        <taxon>Rattus</taxon>
    </lineage>
</organism>
<evidence type="ECO:0000256" key="1">
    <source>
        <dbReference type="SAM" id="MobiDB-lite"/>
    </source>
</evidence>
<protein>
    <submittedName>
        <fullName evidence="2">RCG45399</fullName>
    </submittedName>
</protein>
<proteinExistence type="predicted"/>
<reference evidence="2 3" key="1">
    <citation type="submission" date="2005-09" db="EMBL/GenBank/DDBJ databases">
        <authorList>
            <person name="Mural R.J."/>
            <person name="Li P.W."/>
            <person name="Adams M.D."/>
            <person name="Amanatides P.G."/>
            <person name="Baden-Tillson H."/>
            <person name="Barnstead M."/>
            <person name="Chin S.H."/>
            <person name="Dew I."/>
            <person name="Evans C.A."/>
            <person name="Ferriera S."/>
            <person name="Flanigan M."/>
            <person name="Fosler C."/>
            <person name="Glodek A."/>
            <person name="Gu Z."/>
            <person name="Holt R.A."/>
            <person name="Jennings D."/>
            <person name="Kraft C.L."/>
            <person name="Lu F."/>
            <person name="Nguyen T."/>
            <person name="Nusskern D.R."/>
            <person name="Pfannkoch C.M."/>
            <person name="Sitter C."/>
            <person name="Sutton G.G."/>
            <person name="Venter J.C."/>
            <person name="Wang Z."/>
            <person name="Woodage T."/>
            <person name="Zheng X.H."/>
            <person name="Zhong F."/>
        </authorList>
    </citation>
    <scope>NUCLEOTIDE SEQUENCE [LARGE SCALE GENOMIC DNA]</scope>
    <source>
        <strain>BN</strain>
        <strain evidence="3">Sprague-Dawley</strain>
    </source>
</reference>
<sequence>MNVLRGTPIAEDKNCSSPYRG</sequence>
<evidence type="ECO:0000313" key="3">
    <source>
        <dbReference type="Proteomes" id="UP000234681"/>
    </source>
</evidence>
<feature type="region of interest" description="Disordered" evidence="1">
    <location>
        <begin position="1"/>
        <end position="21"/>
    </location>
</feature>
<gene>
    <name evidence="2" type="ORF">rCG_45399</name>
</gene>
<name>A6JUI4_RAT</name>
<dbReference type="Proteomes" id="UP000234681">
    <property type="component" value="Chromosome 3"/>
</dbReference>